<keyword evidence="9" id="KW-1185">Reference proteome</keyword>
<dbReference type="RefSeq" id="WP_169324013.1">
    <property type="nucleotide sequence ID" value="NZ_JABCJJ010000005.1"/>
</dbReference>
<dbReference type="SUPFAM" id="SSF51261">
    <property type="entry name" value="Duplicated hybrid motif"/>
    <property type="match status" value="1"/>
</dbReference>
<evidence type="ECO:0000256" key="4">
    <source>
        <dbReference type="ARBA" id="ARBA00022679"/>
    </source>
</evidence>
<evidence type="ECO:0000256" key="6">
    <source>
        <dbReference type="ARBA" id="ARBA00022777"/>
    </source>
</evidence>
<keyword evidence="2" id="KW-0813">Transport</keyword>
<keyword evidence="4" id="KW-0808">Transferase</keyword>
<keyword evidence="3 8" id="KW-0762">Sugar transport</keyword>
<evidence type="ECO:0000259" key="7">
    <source>
        <dbReference type="PROSITE" id="PS51093"/>
    </source>
</evidence>
<proteinExistence type="predicted"/>
<dbReference type="Gene3D" id="2.70.70.10">
    <property type="entry name" value="Glucose Permease (Domain IIA)"/>
    <property type="match status" value="1"/>
</dbReference>
<evidence type="ECO:0000256" key="5">
    <source>
        <dbReference type="ARBA" id="ARBA00022683"/>
    </source>
</evidence>
<feature type="domain" description="PTS EIIA type-1" evidence="7">
    <location>
        <begin position="23"/>
        <end position="128"/>
    </location>
</feature>
<name>A0A7Y0QGW3_CELFI</name>
<dbReference type="InterPro" id="IPR050890">
    <property type="entry name" value="PTS_EIIA_component"/>
</dbReference>
<dbReference type="InterPro" id="IPR001127">
    <property type="entry name" value="PTS_EIIA_1_perm"/>
</dbReference>
<evidence type="ECO:0000313" key="9">
    <source>
        <dbReference type="Proteomes" id="UP000562124"/>
    </source>
</evidence>
<dbReference type="GO" id="GO:0009401">
    <property type="term" value="P:phosphoenolpyruvate-dependent sugar phosphotransferase system"/>
    <property type="evidence" value="ECO:0007669"/>
    <property type="project" value="UniProtKB-KW"/>
</dbReference>
<sequence length="154" mass="15213">MPTSLTVLAPVAGTVVAMADVPDPVFAGAIVGPGLAIDPSRDGVVDAVSPIAGTIVKLHPHAFVVQADGDRGALVHLGLDTVQLGGEGFTLHAAEGDAVAAGDLVVSWDPAAVEAGGRSPICPVVALQGAPEAVNGLVEPGTSVTAGEPLFEWT</sequence>
<protein>
    <submittedName>
        <fullName evidence="8">PTS glucose transporter subunit IIA</fullName>
    </submittedName>
</protein>
<comment type="caution">
    <text evidence="8">The sequence shown here is derived from an EMBL/GenBank/DDBJ whole genome shotgun (WGS) entry which is preliminary data.</text>
</comment>
<comment type="subcellular location">
    <subcellularLocation>
        <location evidence="1">Cytoplasm</location>
    </subcellularLocation>
</comment>
<dbReference type="PANTHER" id="PTHR45008">
    <property type="entry name" value="PTS SYSTEM GLUCOSE-SPECIFIC EIIA COMPONENT"/>
    <property type="match status" value="1"/>
</dbReference>
<accession>A0A7Y0QGW3</accession>
<organism evidence="8 9">
    <name type="scientific">Cellulomonas fimi</name>
    <dbReference type="NCBI Taxonomy" id="1708"/>
    <lineage>
        <taxon>Bacteria</taxon>
        <taxon>Bacillati</taxon>
        <taxon>Actinomycetota</taxon>
        <taxon>Actinomycetes</taxon>
        <taxon>Micrococcales</taxon>
        <taxon>Cellulomonadaceae</taxon>
        <taxon>Cellulomonas</taxon>
    </lineage>
</organism>
<dbReference type="GO" id="GO:0016301">
    <property type="term" value="F:kinase activity"/>
    <property type="evidence" value="ECO:0007669"/>
    <property type="project" value="UniProtKB-KW"/>
</dbReference>
<reference evidence="8 9" key="1">
    <citation type="submission" date="2020-04" db="EMBL/GenBank/DDBJ databases">
        <title>Sequencing and Assembly of C. fimi.</title>
        <authorList>
            <person name="Ramsey A.R."/>
        </authorList>
    </citation>
    <scope>NUCLEOTIDE SEQUENCE [LARGE SCALE GENOMIC DNA]</scope>
    <source>
        <strain evidence="8 9">SB</strain>
    </source>
</reference>
<dbReference type="GO" id="GO:0005737">
    <property type="term" value="C:cytoplasm"/>
    <property type="evidence" value="ECO:0007669"/>
    <property type="project" value="UniProtKB-SubCell"/>
</dbReference>
<gene>
    <name evidence="8" type="ORF">HIR71_05330</name>
</gene>
<dbReference type="EMBL" id="JABCJJ010000005">
    <property type="protein sequence ID" value="NMR19650.1"/>
    <property type="molecule type" value="Genomic_DNA"/>
</dbReference>
<keyword evidence="5" id="KW-0598">Phosphotransferase system</keyword>
<dbReference type="PANTHER" id="PTHR45008:SF1">
    <property type="entry name" value="PTS SYSTEM GLUCOSE-SPECIFIC EIIA COMPONENT"/>
    <property type="match status" value="1"/>
</dbReference>
<evidence type="ECO:0000313" key="8">
    <source>
        <dbReference type="EMBL" id="NMR19650.1"/>
    </source>
</evidence>
<dbReference type="Pfam" id="PF00358">
    <property type="entry name" value="PTS_EIIA_1"/>
    <property type="match status" value="1"/>
</dbReference>
<evidence type="ECO:0000256" key="1">
    <source>
        <dbReference type="ARBA" id="ARBA00004496"/>
    </source>
</evidence>
<keyword evidence="6" id="KW-0418">Kinase</keyword>
<dbReference type="PROSITE" id="PS51093">
    <property type="entry name" value="PTS_EIIA_TYPE_1"/>
    <property type="match status" value="1"/>
</dbReference>
<evidence type="ECO:0000256" key="3">
    <source>
        <dbReference type="ARBA" id="ARBA00022597"/>
    </source>
</evidence>
<dbReference type="InterPro" id="IPR011055">
    <property type="entry name" value="Dup_hybrid_motif"/>
</dbReference>
<evidence type="ECO:0000256" key="2">
    <source>
        <dbReference type="ARBA" id="ARBA00022448"/>
    </source>
</evidence>
<dbReference type="AlphaFoldDB" id="A0A7Y0QGW3"/>
<dbReference type="Proteomes" id="UP000562124">
    <property type="component" value="Unassembled WGS sequence"/>
</dbReference>